<reference evidence="2" key="1">
    <citation type="submission" date="2023-11" db="EMBL/GenBank/DDBJ databases">
        <authorList>
            <person name="Alioto T."/>
            <person name="Alioto T."/>
            <person name="Gomez Garrido J."/>
        </authorList>
    </citation>
    <scope>NUCLEOTIDE SEQUENCE</scope>
</reference>
<keyword evidence="3" id="KW-1185">Reference proteome</keyword>
<name>A0AAI9EFL3_9PEZI</name>
<feature type="region of interest" description="Disordered" evidence="1">
    <location>
        <begin position="1"/>
        <end position="77"/>
    </location>
</feature>
<protein>
    <submittedName>
        <fullName evidence="2">Uncharacterized protein</fullName>
    </submittedName>
</protein>
<comment type="caution">
    <text evidence="2">The sequence shown here is derived from an EMBL/GenBank/DDBJ whole genome shotgun (WGS) entry which is preliminary data.</text>
</comment>
<dbReference type="AlphaFoldDB" id="A0AAI9EFL3"/>
<sequence>MDSSNAPSAIENPGALPPKPLLPPSQHELPELQDFDPDNTGPATGTRGPDPLEDHPFAPPPTPALDPQQRELPNLPELDLNMLDKSYETEQVVYLPDMTESDFEFFDMLQEVISLLDNDGAIEDGR</sequence>
<accession>A0AAI9EFL3</accession>
<evidence type="ECO:0000313" key="2">
    <source>
        <dbReference type="EMBL" id="CAK4034628.1"/>
    </source>
</evidence>
<evidence type="ECO:0000313" key="3">
    <source>
        <dbReference type="Proteomes" id="UP001296104"/>
    </source>
</evidence>
<proteinExistence type="predicted"/>
<dbReference type="EMBL" id="CAVMBE010000127">
    <property type="protein sequence ID" value="CAK4034628.1"/>
    <property type="molecule type" value="Genomic_DNA"/>
</dbReference>
<organism evidence="2 3">
    <name type="scientific">Lecanosticta acicola</name>
    <dbReference type="NCBI Taxonomy" id="111012"/>
    <lineage>
        <taxon>Eukaryota</taxon>
        <taxon>Fungi</taxon>
        <taxon>Dikarya</taxon>
        <taxon>Ascomycota</taxon>
        <taxon>Pezizomycotina</taxon>
        <taxon>Dothideomycetes</taxon>
        <taxon>Dothideomycetidae</taxon>
        <taxon>Mycosphaerellales</taxon>
        <taxon>Mycosphaerellaceae</taxon>
        <taxon>Lecanosticta</taxon>
    </lineage>
</organism>
<dbReference type="Proteomes" id="UP001296104">
    <property type="component" value="Unassembled WGS sequence"/>
</dbReference>
<gene>
    <name evidence="2" type="ORF">LECACI_7A009786</name>
</gene>
<evidence type="ECO:0000256" key="1">
    <source>
        <dbReference type="SAM" id="MobiDB-lite"/>
    </source>
</evidence>